<feature type="domain" description="Amidase" evidence="1">
    <location>
        <begin position="58"/>
        <end position="456"/>
    </location>
</feature>
<dbReference type="InterPro" id="IPR000120">
    <property type="entry name" value="Amidase"/>
</dbReference>
<keyword evidence="3" id="KW-1185">Reference proteome</keyword>
<proteinExistence type="predicted"/>
<reference evidence="2" key="1">
    <citation type="journal article" date="2020" name="Stud. Mycol.">
        <title>101 Dothideomycetes genomes: a test case for predicting lifestyles and emergence of pathogens.</title>
        <authorList>
            <person name="Haridas S."/>
            <person name="Albert R."/>
            <person name="Binder M."/>
            <person name="Bloem J."/>
            <person name="Labutti K."/>
            <person name="Salamov A."/>
            <person name="Andreopoulos B."/>
            <person name="Baker S."/>
            <person name="Barry K."/>
            <person name="Bills G."/>
            <person name="Bluhm B."/>
            <person name="Cannon C."/>
            <person name="Castanera R."/>
            <person name="Culley D."/>
            <person name="Daum C."/>
            <person name="Ezra D."/>
            <person name="Gonzalez J."/>
            <person name="Henrissat B."/>
            <person name="Kuo A."/>
            <person name="Liang C."/>
            <person name="Lipzen A."/>
            <person name="Lutzoni F."/>
            <person name="Magnuson J."/>
            <person name="Mondo S."/>
            <person name="Nolan M."/>
            <person name="Ohm R."/>
            <person name="Pangilinan J."/>
            <person name="Park H.-J."/>
            <person name="Ramirez L."/>
            <person name="Alfaro M."/>
            <person name="Sun H."/>
            <person name="Tritt A."/>
            <person name="Yoshinaga Y."/>
            <person name="Zwiers L.-H."/>
            <person name="Turgeon B."/>
            <person name="Goodwin S."/>
            <person name="Spatafora J."/>
            <person name="Crous P."/>
            <person name="Grigoriev I."/>
        </authorList>
    </citation>
    <scope>NUCLEOTIDE SEQUENCE</scope>
    <source>
        <strain evidence="2">SCOH1-5</strain>
    </source>
</reference>
<gene>
    <name evidence="2" type="ORF">CERZMDRAFT_115848</name>
</gene>
<evidence type="ECO:0000313" key="2">
    <source>
        <dbReference type="EMBL" id="KAF2206253.1"/>
    </source>
</evidence>
<organism evidence="2 3">
    <name type="scientific">Cercospora zeae-maydis SCOH1-5</name>
    <dbReference type="NCBI Taxonomy" id="717836"/>
    <lineage>
        <taxon>Eukaryota</taxon>
        <taxon>Fungi</taxon>
        <taxon>Dikarya</taxon>
        <taxon>Ascomycota</taxon>
        <taxon>Pezizomycotina</taxon>
        <taxon>Dothideomycetes</taxon>
        <taxon>Dothideomycetidae</taxon>
        <taxon>Mycosphaerellales</taxon>
        <taxon>Mycosphaerellaceae</taxon>
        <taxon>Cercospora</taxon>
    </lineage>
</organism>
<protein>
    <recommendedName>
        <fullName evidence="1">Amidase domain-containing protein</fullName>
    </recommendedName>
</protein>
<dbReference type="Gene3D" id="3.90.1300.10">
    <property type="entry name" value="Amidase signature (AS) domain"/>
    <property type="match status" value="1"/>
</dbReference>
<dbReference type="AlphaFoldDB" id="A0A6A6EYK1"/>
<name>A0A6A6EYK1_9PEZI</name>
<sequence>MSIVSLSNTSSVSKHVQDVSDYVPLQLRPLATTKTRVYSFPTPADNPYNAWSHRCDLCATSPTRDRLEGRTVAIKDNICVGGLPTTLGVPANLLSDKNEYPVSAIDATVVSRILAAGVVIKGTSTCECFCASLLSYTPASGPVHNPPIHGYTSGGSSSGSCALVAALSLYPGRPDATGETVELAIGSDQAGSVRIPASFCGLLGPKPTFGLIPYTGAASMSPMIDHLGCIATDLKEIATLLEVMAGYSCIDSRMSPESPMVGDFPGISPEVRNTVKRAALQSFGAAGSKVTEVSIPMHREGLVIWTAATGPSIWPMSQETYDSITSTNPALANIIFSGHFTRDNLPSAIEAKAHRKAFELREAYGSALENVDILIMPCALTVTMPHPSITESADHSSIMERLEAAIGVTSDTCPFNVTGHPAVNVPCGLGTAPLSPGLRLPIGMQIVGKRWCDDNVIMAAAVFQRGLTLDCRSRGSPGQKAMCSPNVIESNGTQGYDSSSFSIAACNHFAFSRFVAESAKFLPIEVIAFNPTRICACICGNAVASVKLSEVDIGVT</sequence>
<dbReference type="PANTHER" id="PTHR11895:SF171">
    <property type="entry name" value="AMIDASE DOMAIN-CONTAINING PROTEIN"/>
    <property type="match status" value="1"/>
</dbReference>
<dbReference type="InterPro" id="IPR036928">
    <property type="entry name" value="AS_sf"/>
</dbReference>
<dbReference type="Proteomes" id="UP000799539">
    <property type="component" value="Unassembled WGS sequence"/>
</dbReference>
<evidence type="ECO:0000313" key="3">
    <source>
        <dbReference type="Proteomes" id="UP000799539"/>
    </source>
</evidence>
<dbReference type="EMBL" id="ML992729">
    <property type="protein sequence ID" value="KAF2206253.1"/>
    <property type="molecule type" value="Genomic_DNA"/>
</dbReference>
<dbReference type="GO" id="GO:0003824">
    <property type="term" value="F:catalytic activity"/>
    <property type="evidence" value="ECO:0007669"/>
    <property type="project" value="InterPro"/>
</dbReference>
<dbReference type="SUPFAM" id="SSF75304">
    <property type="entry name" value="Amidase signature (AS) enzymes"/>
    <property type="match status" value="1"/>
</dbReference>
<accession>A0A6A6EYK1</accession>
<dbReference type="PANTHER" id="PTHR11895">
    <property type="entry name" value="TRANSAMIDASE"/>
    <property type="match status" value="1"/>
</dbReference>
<evidence type="ECO:0000259" key="1">
    <source>
        <dbReference type="Pfam" id="PF01425"/>
    </source>
</evidence>
<dbReference type="InterPro" id="IPR023631">
    <property type="entry name" value="Amidase_dom"/>
</dbReference>
<dbReference type="Pfam" id="PF01425">
    <property type="entry name" value="Amidase"/>
    <property type="match status" value="1"/>
</dbReference>
<dbReference type="OrthoDB" id="1879366at2759"/>